<dbReference type="Pfam" id="PF13673">
    <property type="entry name" value="Acetyltransf_10"/>
    <property type="match status" value="1"/>
</dbReference>
<dbReference type="EMBL" id="SLWK01000001">
    <property type="protein sequence ID" value="TCO10827.1"/>
    <property type="molecule type" value="Genomic_DNA"/>
</dbReference>
<organism evidence="7 8">
    <name type="scientific">Natronoflexus pectinivorans</name>
    <dbReference type="NCBI Taxonomy" id="682526"/>
    <lineage>
        <taxon>Bacteria</taxon>
        <taxon>Pseudomonadati</taxon>
        <taxon>Bacteroidota</taxon>
        <taxon>Bacteroidia</taxon>
        <taxon>Marinilabiliales</taxon>
        <taxon>Marinilabiliaceae</taxon>
        <taxon>Natronoflexus</taxon>
    </lineage>
</organism>
<dbReference type="Proteomes" id="UP000295221">
    <property type="component" value="Unassembled WGS sequence"/>
</dbReference>
<evidence type="ECO:0000313" key="8">
    <source>
        <dbReference type="Proteomes" id="UP000295221"/>
    </source>
</evidence>
<dbReference type="GO" id="GO:0016747">
    <property type="term" value="F:acyltransferase activity, transferring groups other than amino-acyl groups"/>
    <property type="evidence" value="ECO:0007669"/>
    <property type="project" value="InterPro"/>
</dbReference>
<keyword evidence="3 7" id="KW-0808">Transferase</keyword>
<dbReference type="Gene3D" id="3.40.630.30">
    <property type="match status" value="1"/>
</dbReference>
<gene>
    <name evidence="7" type="ORF">EV194_101459</name>
</gene>
<reference evidence="7 8" key="1">
    <citation type="submission" date="2019-03" db="EMBL/GenBank/DDBJ databases">
        <title>Genomic Encyclopedia of Type Strains, Phase IV (KMG-IV): sequencing the most valuable type-strain genomes for metagenomic binning, comparative biology and taxonomic classification.</title>
        <authorList>
            <person name="Goeker M."/>
        </authorList>
    </citation>
    <scope>NUCLEOTIDE SEQUENCE [LARGE SCALE GENOMIC DNA]</scope>
    <source>
        <strain evidence="7 8">DSM 24179</strain>
    </source>
</reference>
<dbReference type="InterPro" id="IPR000182">
    <property type="entry name" value="GNAT_dom"/>
</dbReference>
<protein>
    <submittedName>
        <fullName evidence="7">Acetyltransferase (GNAT) family protein</fullName>
    </submittedName>
</protein>
<keyword evidence="8" id="KW-1185">Reference proteome</keyword>
<dbReference type="PANTHER" id="PTHR36449">
    <property type="entry name" value="ACETYLTRANSFERASE-RELATED"/>
    <property type="match status" value="1"/>
</dbReference>
<keyword evidence="2" id="KW-1277">Toxin-antitoxin system</keyword>
<evidence type="ECO:0000256" key="4">
    <source>
        <dbReference type="ARBA" id="ARBA00023315"/>
    </source>
</evidence>
<name>A0A4R2GP44_9BACT</name>
<proteinExistence type="predicted"/>
<comment type="catalytic activity">
    <reaction evidence="5">
        <text>glycyl-tRNA(Gly) + acetyl-CoA = N-acetylglycyl-tRNA(Gly) + CoA + H(+)</text>
        <dbReference type="Rhea" id="RHEA:81867"/>
        <dbReference type="Rhea" id="RHEA-COMP:9683"/>
        <dbReference type="Rhea" id="RHEA-COMP:19766"/>
        <dbReference type="ChEBI" id="CHEBI:15378"/>
        <dbReference type="ChEBI" id="CHEBI:57287"/>
        <dbReference type="ChEBI" id="CHEBI:57288"/>
        <dbReference type="ChEBI" id="CHEBI:78522"/>
        <dbReference type="ChEBI" id="CHEBI:232036"/>
    </reaction>
</comment>
<feature type="domain" description="N-acetyltransferase" evidence="6">
    <location>
        <begin position="100"/>
        <end position="164"/>
    </location>
</feature>
<accession>A0A4R2GP44</accession>
<evidence type="ECO:0000256" key="3">
    <source>
        <dbReference type="ARBA" id="ARBA00022679"/>
    </source>
</evidence>
<dbReference type="PANTHER" id="PTHR36449:SF1">
    <property type="entry name" value="ACETYLTRANSFERASE"/>
    <property type="match status" value="1"/>
</dbReference>
<dbReference type="InterPro" id="IPR016181">
    <property type="entry name" value="Acyl_CoA_acyltransferase"/>
</dbReference>
<sequence length="177" mass="20512">MIIMLLSLAQYRTMIELLDKKHNRIQFDCGKELLNNYLKTHAGQDIKRKLSACFVLADKETYFIQGYYTLSNNSIPLSCFPEPIKRKLPQSYNCIPTTLLGRLAVDKNFKGKGLGKILLIDALRRSYELSKEIGSFAVVVDPIDREAELFYERYDFIKLPDSEKMFIAIKTLKELFE</sequence>
<evidence type="ECO:0000259" key="6">
    <source>
        <dbReference type="Pfam" id="PF13673"/>
    </source>
</evidence>
<evidence type="ECO:0000256" key="1">
    <source>
        <dbReference type="ARBA" id="ARBA00022491"/>
    </source>
</evidence>
<evidence type="ECO:0000256" key="5">
    <source>
        <dbReference type="ARBA" id="ARBA00049880"/>
    </source>
</evidence>
<keyword evidence="4" id="KW-0012">Acyltransferase</keyword>
<keyword evidence="1" id="KW-0678">Repressor</keyword>
<comment type="caution">
    <text evidence="7">The sequence shown here is derived from an EMBL/GenBank/DDBJ whole genome shotgun (WGS) entry which is preliminary data.</text>
</comment>
<dbReference type="AlphaFoldDB" id="A0A4R2GP44"/>
<evidence type="ECO:0000313" key="7">
    <source>
        <dbReference type="EMBL" id="TCO10827.1"/>
    </source>
</evidence>
<evidence type="ECO:0000256" key="2">
    <source>
        <dbReference type="ARBA" id="ARBA00022649"/>
    </source>
</evidence>
<dbReference type="SUPFAM" id="SSF55729">
    <property type="entry name" value="Acyl-CoA N-acyltransferases (Nat)"/>
    <property type="match status" value="1"/>
</dbReference>